<dbReference type="Pfam" id="PF13695">
    <property type="entry name" value="Zn_ribbon_3CxxC"/>
    <property type="match status" value="1"/>
</dbReference>
<sequence length="158" mass="18215">MEQVWLGEFANLFQSYRPHQWSLFPVHSAPIGLWNQFVDSAKVRFSCLECGHGWTSMKGRIAYWFVQASNGEGFIAFKLYGQQCDKCKSGRFQSAMWYPEEVVKVLVNLYNRVGQVYYGFIEPPIQKTRRAGKPRTPHNASLCQACYDGVCTEQNRLT</sequence>
<evidence type="ECO:0000313" key="9">
    <source>
        <dbReference type="Proteomes" id="UP000694867"/>
    </source>
</evidence>
<dbReference type="GO" id="GO:0008270">
    <property type="term" value="F:zinc ion binding"/>
    <property type="evidence" value="ECO:0007669"/>
    <property type="project" value="UniProtKB-KW"/>
</dbReference>
<gene>
    <name evidence="10" type="primary">LOC100900438</name>
</gene>
<dbReference type="PANTHER" id="PTHR14402:SF10">
    <property type="entry name" value="3CXXC-TYPE DOMAIN-CONTAINING PROTEIN"/>
    <property type="match status" value="1"/>
</dbReference>
<dbReference type="InterPro" id="IPR026096">
    <property type="entry name" value="R-trans_p"/>
</dbReference>
<feature type="domain" description="3CxxC-type" evidence="8">
    <location>
        <begin position="40"/>
        <end position="149"/>
    </location>
</feature>
<dbReference type="GO" id="GO:0051205">
    <property type="term" value="P:protein insertion into membrane"/>
    <property type="evidence" value="ECO:0007669"/>
    <property type="project" value="TreeGrafter"/>
</dbReference>
<dbReference type="GO" id="GO:0016020">
    <property type="term" value="C:membrane"/>
    <property type="evidence" value="ECO:0007669"/>
    <property type="project" value="UniProtKB-SubCell"/>
</dbReference>
<keyword evidence="9" id="KW-1185">Reference proteome</keyword>
<dbReference type="Proteomes" id="UP000694867">
    <property type="component" value="Unplaced"/>
</dbReference>
<dbReference type="PANTHER" id="PTHR14402">
    <property type="entry name" value="RECEPTOR TRANSPORTING PROTEIN"/>
    <property type="match status" value="1"/>
</dbReference>
<protein>
    <submittedName>
        <fullName evidence="10">Receptor-transporting protein 3</fullName>
    </submittedName>
</protein>
<organism evidence="9 10">
    <name type="scientific">Galendromus occidentalis</name>
    <name type="common">western predatory mite</name>
    <dbReference type="NCBI Taxonomy" id="34638"/>
    <lineage>
        <taxon>Eukaryota</taxon>
        <taxon>Metazoa</taxon>
        <taxon>Ecdysozoa</taxon>
        <taxon>Arthropoda</taxon>
        <taxon>Chelicerata</taxon>
        <taxon>Arachnida</taxon>
        <taxon>Acari</taxon>
        <taxon>Parasitiformes</taxon>
        <taxon>Mesostigmata</taxon>
        <taxon>Gamasina</taxon>
        <taxon>Phytoseioidea</taxon>
        <taxon>Phytoseiidae</taxon>
        <taxon>Typhlodrominae</taxon>
        <taxon>Galendromus</taxon>
    </lineage>
</organism>
<dbReference type="GeneID" id="100900438"/>
<evidence type="ECO:0000256" key="6">
    <source>
        <dbReference type="ARBA" id="ARBA00022989"/>
    </source>
</evidence>
<dbReference type="AlphaFoldDB" id="A0AAJ6VW26"/>
<evidence type="ECO:0000259" key="8">
    <source>
        <dbReference type="SMART" id="SM01328"/>
    </source>
</evidence>
<evidence type="ECO:0000256" key="7">
    <source>
        <dbReference type="ARBA" id="ARBA00023136"/>
    </source>
</evidence>
<dbReference type="SMART" id="SM01328">
    <property type="entry name" value="zf-3CxxC"/>
    <property type="match status" value="1"/>
</dbReference>
<keyword evidence="6" id="KW-1133">Transmembrane helix</keyword>
<keyword evidence="5" id="KW-0862">Zinc</keyword>
<dbReference type="RefSeq" id="XP_003739785.1">
    <property type="nucleotide sequence ID" value="XM_003739737.3"/>
</dbReference>
<accession>A0AAJ6VW26</accession>
<keyword evidence="3" id="KW-0479">Metal-binding</keyword>
<evidence type="ECO:0000256" key="3">
    <source>
        <dbReference type="ARBA" id="ARBA00022723"/>
    </source>
</evidence>
<evidence type="ECO:0000256" key="2">
    <source>
        <dbReference type="ARBA" id="ARBA00022692"/>
    </source>
</evidence>
<keyword evidence="10" id="KW-0675">Receptor</keyword>
<keyword evidence="4" id="KW-0863">Zinc-finger</keyword>
<dbReference type="GO" id="GO:0031849">
    <property type="term" value="F:olfactory receptor binding"/>
    <property type="evidence" value="ECO:0007669"/>
    <property type="project" value="TreeGrafter"/>
</dbReference>
<keyword evidence="2" id="KW-0812">Transmembrane</keyword>
<evidence type="ECO:0000256" key="1">
    <source>
        <dbReference type="ARBA" id="ARBA00004167"/>
    </source>
</evidence>
<reference evidence="10" key="1">
    <citation type="submission" date="2025-08" db="UniProtKB">
        <authorList>
            <consortium name="RefSeq"/>
        </authorList>
    </citation>
    <scope>IDENTIFICATION</scope>
</reference>
<keyword evidence="7" id="KW-0472">Membrane</keyword>
<dbReference type="InterPro" id="IPR027377">
    <property type="entry name" value="ZAR1/RTP1-5-like_Znf-3CxxC"/>
</dbReference>
<name>A0AAJ6VW26_9ACAR</name>
<evidence type="ECO:0000313" key="10">
    <source>
        <dbReference type="RefSeq" id="XP_003739785.1"/>
    </source>
</evidence>
<evidence type="ECO:0000256" key="5">
    <source>
        <dbReference type="ARBA" id="ARBA00022833"/>
    </source>
</evidence>
<evidence type="ECO:0000256" key="4">
    <source>
        <dbReference type="ARBA" id="ARBA00022771"/>
    </source>
</evidence>
<dbReference type="GO" id="GO:0006612">
    <property type="term" value="P:protein targeting to membrane"/>
    <property type="evidence" value="ECO:0007669"/>
    <property type="project" value="TreeGrafter"/>
</dbReference>
<proteinExistence type="predicted"/>
<dbReference type="KEGG" id="goe:100900438"/>
<comment type="subcellular location">
    <subcellularLocation>
        <location evidence="1">Membrane</location>
        <topology evidence="1">Single-pass membrane protein</topology>
    </subcellularLocation>
</comment>